<gene>
    <name evidence="2" type="ORF">I4I81_07970</name>
</gene>
<proteinExistence type="predicted"/>
<organism evidence="2 3">
    <name type="scientific">Pseudonocardia abyssalis</name>
    <dbReference type="NCBI Taxonomy" id="2792008"/>
    <lineage>
        <taxon>Bacteria</taxon>
        <taxon>Bacillati</taxon>
        <taxon>Actinomycetota</taxon>
        <taxon>Actinomycetes</taxon>
        <taxon>Pseudonocardiales</taxon>
        <taxon>Pseudonocardiaceae</taxon>
        <taxon>Pseudonocardia</taxon>
    </lineage>
</organism>
<reference evidence="2 3" key="1">
    <citation type="submission" date="2020-11" db="EMBL/GenBank/DDBJ databases">
        <title>Pseudonocardia abyssalis sp. nov. and Pseudonocardia oceani sp. nov., description and phylogenomic analysis of two novel actinomycetes isolated from the deep Southern Ocean.</title>
        <authorList>
            <person name="Parra J."/>
        </authorList>
    </citation>
    <scope>NUCLEOTIDE SEQUENCE [LARGE SCALE GENOMIC DNA]</scope>
    <source>
        <strain evidence="2 3">KRD-168</strain>
    </source>
</reference>
<feature type="domain" description="Sigma-54 factor interaction" evidence="1">
    <location>
        <begin position="173"/>
        <end position="231"/>
    </location>
</feature>
<keyword evidence="2" id="KW-0547">Nucleotide-binding</keyword>
<keyword evidence="3" id="KW-1185">Reference proteome</keyword>
<sequence>MPHDLPSSDLPQTLGALRASGHELRGVKDEIRANLVDALRSGRDPWPGIVGFESTVLPQLERALIAGHDVVLLGERGQGKTRLLRAITNLLDEWTPVIEGSELGEHPYDPITPASQRRVAELGDDLPVVWKHRSDRYTEKLATPDTAVADLIGDIDPVKVSEGRSLGDPETIHYGLVPRAHRGIVTINELPDLAERIQVSLLNVMEERDIQVRGYTLRLPLDVLLVASANPEDYTNRGRIITPLKDRFGAEVRTHYPLELTDEITLVEQEANLVADVPRHLLEIVARFTRALRESSAVDQGSGVSARFSVAAAETVAAAALRRAAITGEPHAVARPVDLESVPTVLRGKLEFASGEEGREIEHMEHLLRRATADTARARLRGIDLDPLAEAVAGRPVRTGERVPAAEVVAALPKVEALTEIAKRLDAGGTEEPGPMASAAELALELLFLTRRLAKDTADDDSVSYG</sequence>
<evidence type="ECO:0000313" key="2">
    <source>
        <dbReference type="EMBL" id="MBW0134189.1"/>
    </source>
</evidence>
<dbReference type="Pfam" id="PF00158">
    <property type="entry name" value="Sigma54_activat"/>
    <property type="match status" value="1"/>
</dbReference>
<dbReference type="EMBL" id="JADQDK010000001">
    <property type="protein sequence ID" value="MBW0134189.1"/>
    <property type="molecule type" value="Genomic_DNA"/>
</dbReference>
<dbReference type="RefSeq" id="WP_218604465.1">
    <property type="nucleotide sequence ID" value="NZ_JADQDJ010000225.1"/>
</dbReference>
<protein>
    <submittedName>
        <fullName evidence="2">ATP-binding protein</fullName>
    </submittedName>
</protein>
<evidence type="ECO:0000313" key="3">
    <source>
        <dbReference type="Proteomes" id="UP000694287"/>
    </source>
</evidence>
<dbReference type="GO" id="GO:0005524">
    <property type="term" value="F:ATP binding"/>
    <property type="evidence" value="ECO:0007669"/>
    <property type="project" value="UniProtKB-KW"/>
</dbReference>
<evidence type="ECO:0000259" key="1">
    <source>
        <dbReference type="Pfam" id="PF00158"/>
    </source>
</evidence>
<dbReference type="InterPro" id="IPR002078">
    <property type="entry name" value="Sigma_54_int"/>
</dbReference>
<name>A0ABS6UQY4_9PSEU</name>
<dbReference type="PANTHER" id="PTHR30267">
    <property type="entry name" value="PROTEIN KINASE PRKA"/>
    <property type="match status" value="1"/>
</dbReference>
<dbReference type="Proteomes" id="UP000694287">
    <property type="component" value="Unassembled WGS sequence"/>
</dbReference>
<dbReference type="PANTHER" id="PTHR30267:SF2">
    <property type="entry name" value="PROTEIN PRKA"/>
    <property type="match status" value="1"/>
</dbReference>
<comment type="caution">
    <text evidence="2">The sequence shown here is derived from an EMBL/GenBank/DDBJ whole genome shotgun (WGS) entry which is preliminary data.</text>
</comment>
<keyword evidence="2" id="KW-0067">ATP-binding</keyword>
<accession>A0ABS6UQY4</accession>